<dbReference type="EMBL" id="JAIWYP010000012">
    <property type="protein sequence ID" value="KAH3730881.1"/>
    <property type="molecule type" value="Genomic_DNA"/>
</dbReference>
<organism evidence="1 2">
    <name type="scientific">Dreissena polymorpha</name>
    <name type="common">Zebra mussel</name>
    <name type="synonym">Mytilus polymorpha</name>
    <dbReference type="NCBI Taxonomy" id="45954"/>
    <lineage>
        <taxon>Eukaryota</taxon>
        <taxon>Metazoa</taxon>
        <taxon>Spiralia</taxon>
        <taxon>Lophotrochozoa</taxon>
        <taxon>Mollusca</taxon>
        <taxon>Bivalvia</taxon>
        <taxon>Autobranchia</taxon>
        <taxon>Heteroconchia</taxon>
        <taxon>Euheterodonta</taxon>
        <taxon>Imparidentia</taxon>
        <taxon>Neoheterodontei</taxon>
        <taxon>Myida</taxon>
        <taxon>Dreissenoidea</taxon>
        <taxon>Dreissenidae</taxon>
        <taxon>Dreissena</taxon>
    </lineage>
</organism>
<keyword evidence="2" id="KW-1185">Reference proteome</keyword>
<dbReference type="Proteomes" id="UP000828390">
    <property type="component" value="Unassembled WGS sequence"/>
</dbReference>
<comment type="caution">
    <text evidence="1">The sequence shown here is derived from an EMBL/GenBank/DDBJ whole genome shotgun (WGS) entry which is preliminary data.</text>
</comment>
<evidence type="ECO:0000313" key="2">
    <source>
        <dbReference type="Proteomes" id="UP000828390"/>
    </source>
</evidence>
<reference evidence="1" key="2">
    <citation type="submission" date="2020-11" db="EMBL/GenBank/DDBJ databases">
        <authorList>
            <person name="McCartney M.A."/>
            <person name="Auch B."/>
            <person name="Kono T."/>
            <person name="Mallez S."/>
            <person name="Becker A."/>
            <person name="Gohl D.M."/>
            <person name="Silverstein K.A.T."/>
            <person name="Koren S."/>
            <person name="Bechman K.B."/>
            <person name="Herman A."/>
            <person name="Abrahante J.E."/>
            <person name="Garbe J."/>
        </authorList>
    </citation>
    <scope>NUCLEOTIDE SEQUENCE</scope>
    <source>
        <strain evidence="1">Duluth1</strain>
        <tissue evidence="1">Whole animal</tissue>
    </source>
</reference>
<name>A0A9D4CV76_DREPO</name>
<proteinExistence type="predicted"/>
<accession>A0A9D4CV76</accession>
<evidence type="ECO:0000313" key="1">
    <source>
        <dbReference type="EMBL" id="KAH3730881.1"/>
    </source>
</evidence>
<dbReference type="AlphaFoldDB" id="A0A9D4CV76"/>
<sequence>MYHIQCKEIYKSSSFPCSGWPLRKNERWRSSASQVCCWLLRVAHPWEVTSTLSNPQSSFSNDGLDCDLPDHRFAQRDVSKPSQLSSFLVTSGRVLMGQ</sequence>
<reference evidence="1" key="1">
    <citation type="journal article" date="2019" name="bioRxiv">
        <title>The Genome of the Zebra Mussel, Dreissena polymorpha: A Resource for Invasive Species Research.</title>
        <authorList>
            <person name="McCartney M.A."/>
            <person name="Auch B."/>
            <person name="Kono T."/>
            <person name="Mallez S."/>
            <person name="Zhang Y."/>
            <person name="Obille A."/>
            <person name="Becker A."/>
            <person name="Abrahante J.E."/>
            <person name="Garbe J."/>
            <person name="Badalamenti J.P."/>
            <person name="Herman A."/>
            <person name="Mangelson H."/>
            <person name="Liachko I."/>
            <person name="Sullivan S."/>
            <person name="Sone E.D."/>
            <person name="Koren S."/>
            <person name="Silverstein K.A.T."/>
            <person name="Beckman K.B."/>
            <person name="Gohl D.M."/>
        </authorList>
    </citation>
    <scope>NUCLEOTIDE SEQUENCE</scope>
    <source>
        <strain evidence="1">Duluth1</strain>
        <tissue evidence="1">Whole animal</tissue>
    </source>
</reference>
<protein>
    <submittedName>
        <fullName evidence="1">Uncharacterized protein</fullName>
    </submittedName>
</protein>
<gene>
    <name evidence="1" type="ORF">DPMN_056880</name>
</gene>